<dbReference type="Pfam" id="PF04542">
    <property type="entry name" value="Sigma70_r2"/>
    <property type="match status" value="1"/>
</dbReference>
<dbReference type="CDD" id="cd06171">
    <property type="entry name" value="Sigma70_r4"/>
    <property type="match status" value="1"/>
</dbReference>
<dbReference type="AlphaFoldDB" id="A0A1I3T5Q6"/>
<keyword evidence="5" id="KW-0804">Transcription</keyword>
<dbReference type="SUPFAM" id="SSF88946">
    <property type="entry name" value="Sigma2 domain of RNA polymerase sigma factors"/>
    <property type="match status" value="1"/>
</dbReference>
<dbReference type="SUPFAM" id="SSF88659">
    <property type="entry name" value="Sigma3 and sigma4 domains of RNA polymerase sigma factors"/>
    <property type="match status" value="1"/>
</dbReference>
<dbReference type="OrthoDB" id="5511424at2"/>
<proteinExistence type="inferred from homology"/>
<gene>
    <name evidence="8" type="ORF">SAMN04488082_10586</name>
</gene>
<dbReference type="InterPro" id="IPR036388">
    <property type="entry name" value="WH-like_DNA-bd_sf"/>
</dbReference>
<evidence type="ECO:0000259" key="6">
    <source>
        <dbReference type="Pfam" id="PF04542"/>
    </source>
</evidence>
<evidence type="ECO:0000256" key="1">
    <source>
        <dbReference type="ARBA" id="ARBA00010641"/>
    </source>
</evidence>
<keyword evidence="9" id="KW-1185">Reference proteome</keyword>
<evidence type="ECO:0000256" key="2">
    <source>
        <dbReference type="ARBA" id="ARBA00023015"/>
    </source>
</evidence>
<evidence type="ECO:0000256" key="4">
    <source>
        <dbReference type="ARBA" id="ARBA00023125"/>
    </source>
</evidence>
<dbReference type="GO" id="GO:0016987">
    <property type="term" value="F:sigma factor activity"/>
    <property type="evidence" value="ECO:0007669"/>
    <property type="project" value="UniProtKB-KW"/>
</dbReference>
<evidence type="ECO:0000313" key="8">
    <source>
        <dbReference type="EMBL" id="SFJ65923.1"/>
    </source>
</evidence>
<feature type="domain" description="RNA polymerase sigma factor 70 region 4 type 2" evidence="7">
    <location>
        <begin position="122"/>
        <end position="173"/>
    </location>
</feature>
<evidence type="ECO:0000256" key="5">
    <source>
        <dbReference type="ARBA" id="ARBA00023163"/>
    </source>
</evidence>
<dbReference type="STRING" id="52560.SAMN04488082_10586"/>
<feature type="domain" description="RNA polymerase sigma-70 region 2" evidence="6">
    <location>
        <begin position="28"/>
        <end position="95"/>
    </location>
</feature>
<comment type="similarity">
    <text evidence="1">Belongs to the sigma-70 factor family. ECF subfamily.</text>
</comment>
<dbReference type="PANTHER" id="PTHR43133">
    <property type="entry name" value="RNA POLYMERASE ECF-TYPE SIGMA FACTO"/>
    <property type="match status" value="1"/>
</dbReference>
<dbReference type="InterPro" id="IPR007627">
    <property type="entry name" value="RNA_pol_sigma70_r2"/>
</dbReference>
<dbReference type="NCBIfam" id="TIGR02937">
    <property type="entry name" value="sigma70-ECF"/>
    <property type="match status" value="1"/>
</dbReference>
<sequence length="183" mass="21227">MDKPDNDRDDAWAVERTLSGDREAFAVLVRRYQGPIFRLMLRFSQDECDAAEMAQDAFVRAYERLAAYDSRRRFFTWLYTLALNLARDHARRLKRAPQCRQNLDTTHADKGRDPLGSLEAARLLNVLRGLPPKYAEALALRYIEDMHLEEVAETLGLSISGAKMRVHRGLRMMREHFGEEEKS</sequence>
<dbReference type="InterPro" id="IPR013249">
    <property type="entry name" value="RNA_pol_sigma70_r4_t2"/>
</dbReference>
<organism evidence="8 9">
    <name type="scientific">Desulfomicrobium apsheronum</name>
    <dbReference type="NCBI Taxonomy" id="52560"/>
    <lineage>
        <taxon>Bacteria</taxon>
        <taxon>Pseudomonadati</taxon>
        <taxon>Thermodesulfobacteriota</taxon>
        <taxon>Desulfovibrionia</taxon>
        <taxon>Desulfovibrionales</taxon>
        <taxon>Desulfomicrobiaceae</taxon>
        <taxon>Desulfomicrobium</taxon>
    </lineage>
</organism>
<dbReference type="Proteomes" id="UP000198635">
    <property type="component" value="Unassembled WGS sequence"/>
</dbReference>
<keyword evidence="3" id="KW-0731">Sigma factor</keyword>
<accession>A0A1I3T5Q6</accession>
<dbReference type="Pfam" id="PF08281">
    <property type="entry name" value="Sigma70_r4_2"/>
    <property type="match status" value="1"/>
</dbReference>
<dbReference type="InterPro" id="IPR013325">
    <property type="entry name" value="RNA_pol_sigma_r2"/>
</dbReference>
<evidence type="ECO:0000256" key="3">
    <source>
        <dbReference type="ARBA" id="ARBA00023082"/>
    </source>
</evidence>
<dbReference type="Gene3D" id="1.10.10.10">
    <property type="entry name" value="Winged helix-like DNA-binding domain superfamily/Winged helix DNA-binding domain"/>
    <property type="match status" value="1"/>
</dbReference>
<evidence type="ECO:0000313" key="9">
    <source>
        <dbReference type="Proteomes" id="UP000198635"/>
    </source>
</evidence>
<dbReference type="InterPro" id="IPR014284">
    <property type="entry name" value="RNA_pol_sigma-70_dom"/>
</dbReference>
<dbReference type="GO" id="GO:0006352">
    <property type="term" value="P:DNA-templated transcription initiation"/>
    <property type="evidence" value="ECO:0007669"/>
    <property type="project" value="InterPro"/>
</dbReference>
<keyword evidence="4" id="KW-0238">DNA-binding</keyword>
<dbReference type="InterPro" id="IPR039425">
    <property type="entry name" value="RNA_pol_sigma-70-like"/>
</dbReference>
<evidence type="ECO:0000259" key="7">
    <source>
        <dbReference type="Pfam" id="PF08281"/>
    </source>
</evidence>
<dbReference type="GO" id="GO:0003677">
    <property type="term" value="F:DNA binding"/>
    <property type="evidence" value="ECO:0007669"/>
    <property type="project" value="UniProtKB-KW"/>
</dbReference>
<dbReference type="Gene3D" id="1.10.1740.10">
    <property type="match status" value="1"/>
</dbReference>
<protein>
    <submittedName>
        <fullName evidence="8">RNA polymerase sigma-70 factor, ECF subfamily</fullName>
    </submittedName>
</protein>
<dbReference type="EMBL" id="FORX01000005">
    <property type="protein sequence ID" value="SFJ65923.1"/>
    <property type="molecule type" value="Genomic_DNA"/>
</dbReference>
<name>A0A1I3T5Q6_9BACT</name>
<dbReference type="RefSeq" id="WP_092373526.1">
    <property type="nucleotide sequence ID" value="NZ_FORX01000005.1"/>
</dbReference>
<dbReference type="InterPro" id="IPR013324">
    <property type="entry name" value="RNA_pol_sigma_r3/r4-like"/>
</dbReference>
<keyword evidence="2" id="KW-0805">Transcription regulation</keyword>
<reference evidence="9" key="1">
    <citation type="submission" date="2016-10" db="EMBL/GenBank/DDBJ databases">
        <authorList>
            <person name="Varghese N."/>
            <person name="Submissions S."/>
        </authorList>
    </citation>
    <scope>NUCLEOTIDE SEQUENCE [LARGE SCALE GENOMIC DNA]</scope>
    <source>
        <strain evidence="9">DSM 5918</strain>
    </source>
</reference>
<dbReference type="PANTHER" id="PTHR43133:SF8">
    <property type="entry name" value="RNA POLYMERASE SIGMA FACTOR HI_1459-RELATED"/>
    <property type="match status" value="1"/>
</dbReference>